<dbReference type="AlphaFoldDB" id="A0A5C4NFK4"/>
<dbReference type="InterPro" id="IPR002355">
    <property type="entry name" value="Cu_oxidase_Cu_BS"/>
</dbReference>
<evidence type="ECO:0000313" key="3">
    <source>
        <dbReference type="EMBL" id="TNC70910.1"/>
    </source>
</evidence>
<sequence length="314" mass="34729">LPAPVRVTRLDPMATGERFDVIVDFTGLPVGSKLRLVNLMEHDDGKGPKGTLSLRDALRGNSDDPGVGAILQFRVASQVYSVDVPGVVHRSASRDYSQVPSRLTEVIPIVEPTRVRVFEFKSDPDSPRDPVTGECFPDCPDTSIRPFWDYGMRLNGEGNYSLNANRVSFVVPKPGDVEHWVMINGSGGWDHPAHLHFEEGRIVDRGGRALSALERNSRKDVWRLGEGGTVRIQVQFGEYGGAYVMHCHNTAHEDAAMLLRYDVLTDPNNPKTSQTHINVIPTPNPTPEGVTYVTPELLPEGNPFDPEFQPFPDV</sequence>
<dbReference type="RefSeq" id="WP_218014092.1">
    <property type="nucleotide sequence ID" value="NZ_VDFV01000017.1"/>
</dbReference>
<dbReference type="Pfam" id="PF07731">
    <property type="entry name" value="Cu-oxidase_2"/>
    <property type="match status" value="1"/>
</dbReference>
<feature type="non-terminal residue" evidence="3">
    <location>
        <position position="1"/>
    </location>
</feature>
<evidence type="ECO:0000313" key="4">
    <source>
        <dbReference type="Proteomes" id="UP000305709"/>
    </source>
</evidence>
<dbReference type="SUPFAM" id="SSF49503">
    <property type="entry name" value="Cupredoxins"/>
    <property type="match status" value="1"/>
</dbReference>
<evidence type="ECO:0000259" key="2">
    <source>
        <dbReference type="Pfam" id="PF07731"/>
    </source>
</evidence>
<dbReference type="Gene3D" id="2.60.40.420">
    <property type="entry name" value="Cupredoxins - blue copper proteins"/>
    <property type="match status" value="2"/>
</dbReference>
<dbReference type="InterPro" id="IPR008972">
    <property type="entry name" value="Cupredoxin"/>
</dbReference>
<dbReference type="Proteomes" id="UP000305709">
    <property type="component" value="Unassembled WGS sequence"/>
</dbReference>
<comment type="caution">
    <text evidence="3">The sequence shown here is derived from an EMBL/GenBank/DDBJ whole genome shotgun (WGS) entry which is preliminary data.</text>
</comment>
<organism evidence="3 4">
    <name type="scientific">Rubellimicrobium roseum</name>
    <dbReference type="NCBI Taxonomy" id="687525"/>
    <lineage>
        <taxon>Bacteria</taxon>
        <taxon>Pseudomonadati</taxon>
        <taxon>Pseudomonadota</taxon>
        <taxon>Alphaproteobacteria</taxon>
        <taxon>Rhodobacterales</taxon>
        <taxon>Roseobacteraceae</taxon>
        <taxon>Rubellimicrobium</taxon>
    </lineage>
</organism>
<keyword evidence="1" id="KW-0479">Metal-binding</keyword>
<evidence type="ECO:0000256" key="1">
    <source>
        <dbReference type="ARBA" id="ARBA00022723"/>
    </source>
</evidence>
<dbReference type="PROSITE" id="PS00080">
    <property type="entry name" value="MULTICOPPER_OXIDASE2"/>
    <property type="match status" value="1"/>
</dbReference>
<dbReference type="InterPro" id="IPR011706">
    <property type="entry name" value="Cu-oxidase_C"/>
</dbReference>
<gene>
    <name evidence="3" type="ORF">FHG71_12995</name>
</gene>
<dbReference type="EMBL" id="VDFV01000017">
    <property type="protein sequence ID" value="TNC70910.1"/>
    <property type="molecule type" value="Genomic_DNA"/>
</dbReference>
<protein>
    <submittedName>
        <fullName evidence="3">Copper oxidase</fullName>
    </submittedName>
</protein>
<dbReference type="GO" id="GO:0005507">
    <property type="term" value="F:copper ion binding"/>
    <property type="evidence" value="ECO:0007669"/>
    <property type="project" value="InterPro"/>
</dbReference>
<dbReference type="GO" id="GO:0016491">
    <property type="term" value="F:oxidoreductase activity"/>
    <property type="evidence" value="ECO:0007669"/>
    <property type="project" value="InterPro"/>
</dbReference>
<accession>A0A5C4NFK4</accession>
<reference evidence="3 4" key="1">
    <citation type="submission" date="2019-06" db="EMBL/GenBank/DDBJ databases">
        <authorList>
            <person name="Jiang L."/>
        </authorList>
    </citation>
    <scope>NUCLEOTIDE SEQUENCE [LARGE SCALE GENOMIC DNA]</scope>
    <source>
        <strain evidence="3 4">YIM 48858</strain>
    </source>
</reference>
<keyword evidence="4" id="KW-1185">Reference proteome</keyword>
<proteinExistence type="predicted"/>
<name>A0A5C4NFK4_9RHOB</name>
<feature type="domain" description="Plastocyanin-like" evidence="2">
    <location>
        <begin position="157"/>
        <end position="264"/>
    </location>
</feature>